<reference evidence="1 2" key="1">
    <citation type="submission" date="2020-04" db="EMBL/GenBank/DDBJ databases">
        <authorList>
            <person name="De Canck E."/>
        </authorList>
    </citation>
    <scope>NUCLEOTIDE SEQUENCE [LARGE SCALE GENOMIC DNA]</scope>
    <source>
        <strain evidence="1 2">LMG 28138</strain>
    </source>
</reference>
<accession>A0A6S7BQ29</accession>
<organism evidence="1 2">
    <name type="scientific">Pararobbsia alpina</name>
    <dbReference type="NCBI Taxonomy" id="621374"/>
    <lineage>
        <taxon>Bacteria</taxon>
        <taxon>Pseudomonadati</taxon>
        <taxon>Pseudomonadota</taxon>
        <taxon>Betaproteobacteria</taxon>
        <taxon>Burkholderiales</taxon>
        <taxon>Burkholderiaceae</taxon>
        <taxon>Pararobbsia</taxon>
    </lineage>
</organism>
<dbReference type="AlphaFoldDB" id="A0A6S7BQ29"/>
<name>A0A6S7BQ29_9BURK</name>
<dbReference type="EMBL" id="CADIKM010000162">
    <property type="protein sequence ID" value="CAB3809214.1"/>
    <property type="molecule type" value="Genomic_DNA"/>
</dbReference>
<gene>
    <name evidence="1" type="ORF">LMG28138_06086</name>
</gene>
<evidence type="ECO:0000313" key="2">
    <source>
        <dbReference type="Proteomes" id="UP000494115"/>
    </source>
</evidence>
<dbReference type="Proteomes" id="UP000494115">
    <property type="component" value="Unassembled WGS sequence"/>
</dbReference>
<protein>
    <submittedName>
        <fullName evidence="1">Uncharacterized protein</fullName>
    </submittedName>
</protein>
<sequence>MPPFSVGPYGALPNSMNELWPEKPCHPIVVTQGGSTLPVDGFVPERSLQSASLQYAAPGTRRGIGRCDVDDSFVLA</sequence>
<keyword evidence="2" id="KW-1185">Reference proteome</keyword>
<evidence type="ECO:0000313" key="1">
    <source>
        <dbReference type="EMBL" id="CAB3809214.1"/>
    </source>
</evidence>
<proteinExistence type="predicted"/>